<comment type="similarity">
    <text evidence="4">Belongs to the radical SAM superfamily. MoaA family.</text>
</comment>
<comment type="subunit">
    <text evidence="4">Monomer and homodimer.</text>
</comment>
<feature type="binding site" evidence="4">
    <location>
        <position position="170"/>
    </location>
    <ligand>
        <name>GTP</name>
        <dbReference type="ChEBI" id="CHEBI:37565"/>
    </ligand>
</feature>
<evidence type="ECO:0000313" key="7">
    <source>
        <dbReference type="Proteomes" id="UP001196980"/>
    </source>
</evidence>
<feature type="domain" description="Radical SAM core" evidence="5">
    <location>
        <begin position="19"/>
        <end position="253"/>
    </location>
</feature>
<comment type="function">
    <text evidence="4">Catalyzes the cyclization of GTP to (8S)-3',8-cyclo-7,8-dihydroguanosine 5'-triphosphate.</text>
</comment>
<keyword evidence="1 4" id="KW-0004">4Fe-4S</keyword>
<evidence type="ECO:0000256" key="4">
    <source>
        <dbReference type="HAMAP-Rule" id="MF_01225"/>
    </source>
</evidence>
<dbReference type="NCBIfam" id="TIGR02666">
    <property type="entry name" value="moaA"/>
    <property type="match status" value="1"/>
</dbReference>
<feature type="binding site" evidence="4">
    <location>
        <position position="41"/>
    </location>
    <ligand>
        <name>S-adenosyl-L-methionine</name>
        <dbReference type="ChEBI" id="CHEBI:59789"/>
    </ligand>
</feature>
<dbReference type="InterPro" id="IPR050105">
    <property type="entry name" value="MoCo_biosynth_MoaA/MoaC"/>
</dbReference>
<dbReference type="EMBL" id="JABXWD010000300">
    <property type="protein sequence ID" value="MBV6342632.1"/>
    <property type="molecule type" value="Genomic_DNA"/>
</dbReference>
<feature type="binding site" evidence="4">
    <location>
        <position position="270"/>
    </location>
    <ligand>
        <name>[4Fe-4S] cluster</name>
        <dbReference type="ChEBI" id="CHEBI:49883"/>
        <label>2</label>
        <note>4Fe-4S-substrate</note>
    </ligand>
</feature>
<dbReference type="NCBIfam" id="NF001199">
    <property type="entry name" value="PRK00164.2-1"/>
    <property type="match status" value="1"/>
</dbReference>
<feature type="binding site" evidence="4">
    <location>
        <position position="204"/>
    </location>
    <ligand>
        <name>S-adenosyl-L-methionine</name>
        <dbReference type="ChEBI" id="CHEBI:59789"/>
    </ligand>
</feature>
<dbReference type="SFLD" id="SFLDG01067">
    <property type="entry name" value="SPASM/twitch_domain_containing"/>
    <property type="match status" value="1"/>
</dbReference>
<feature type="binding site" evidence="4">
    <location>
        <position position="39"/>
    </location>
    <ligand>
        <name>[4Fe-4S] cluster</name>
        <dbReference type="ChEBI" id="CHEBI:49883"/>
        <label>1</label>
        <note>4Fe-4S-S-AdoMet</note>
    </ligand>
</feature>
<feature type="binding site" evidence="4">
    <location>
        <position position="28"/>
    </location>
    <ligand>
        <name>GTP</name>
        <dbReference type="ChEBI" id="CHEBI:37565"/>
    </ligand>
</feature>
<keyword evidence="7" id="KW-1185">Reference proteome</keyword>
<dbReference type="Pfam" id="PF06463">
    <property type="entry name" value="Mob_synth_C"/>
    <property type="match status" value="1"/>
</dbReference>
<keyword evidence="3 4" id="KW-0456">Lyase</keyword>
<dbReference type="PANTHER" id="PTHR22960:SF0">
    <property type="entry name" value="MOLYBDENUM COFACTOR BIOSYNTHESIS PROTEIN 1"/>
    <property type="match status" value="1"/>
</dbReference>
<reference evidence="6 7" key="1">
    <citation type="journal article" date="2020" name="J Geophys Res Biogeosci">
        <title>Magnetotaxis as an Adaptation to Enable Bacterial Shuttling of Microbial Sulfur and Sulfur Cycling Across Aquatic Oxic#Anoxic Interfaces.</title>
        <authorList>
            <person name="Li J."/>
            <person name="Liu P."/>
            <person name="Wang J."/>
            <person name="Roberts A.P."/>
            <person name="Pan Y."/>
        </authorList>
    </citation>
    <scope>NUCLEOTIDE SEQUENCE [LARGE SCALE GENOMIC DNA]</scope>
    <source>
        <strain evidence="6 7">MYR-1_YQ</strain>
    </source>
</reference>
<feature type="binding site" evidence="4">
    <location>
        <position position="78"/>
    </location>
    <ligand>
        <name>GTP</name>
        <dbReference type="ChEBI" id="CHEBI:37565"/>
    </ligand>
</feature>
<evidence type="ECO:0000259" key="5">
    <source>
        <dbReference type="PROSITE" id="PS51918"/>
    </source>
</evidence>
<keyword evidence="4" id="KW-0479">Metal-binding</keyword>
<proteinExistence type="inferred from homology"/>
<protein>
    <recommendedName>
        <fullName evidence="4">GTP 3',8-cyclase</fullName>
        <ecNumber evidence="4">4.1.99.22</ecNumber>
    </recommendedName>
    <alternativeName>
        <fullName evidence="4">Molybdenum cofactor biosynthesis protein A</fullName>
    </alternativeName>
</protein>
<dbReference type="InterPro" id="IPR007197">
    <property type="entry name" value="rSAM"/>
</dbReference>
<dbReference type="InterPro" id="IPR010505">
    <property type="entry name" value="MoaA_twitch"/>
</dbReference>
<feature type="binding site" evidence="4">
    <location>
        <position position="133"/>
    </location>
    <ligand>
        <name>S-adenosyl-L-methionine</name>
        <dbReference type="ChEBI" id="CHEBI:59789"/>
    </ligand>
</feature>
<dbReference type="RefSeq" id="WP_218253247.1">
    <property type="nucleotide sequence ID" value="NZ_JABXWD010000300.1"/>
</dbReference>
<keyword evidence="4" id="KW-0949">S-adenosyl-L-methionine</keyword>
<dbReference type="InterPro" id="IPR040064">
    <property type="entry name" value="MoaA-like"/>
</dbReference>
<comment type="cofactor">
    <cofactor evidence="4">
        <name>[4Fe-4S] cluster</name>
        <dbReference type="ChEBI" id="CHEBI:49883"/>
    </cofactor>
    <text evidence="4">Binds 2 [4Fe-4S] clusters. Binds 1 [4Fe-4S] cluster coordinated with 3 cysteines and an exchangeable S-adenosyl-L-methionine and 1 [4Fe-4S] cluster coordinated with 3 cysteines and the GTP-derived substrate.</text>
</comment>
<evidence type="ECO:0000256" key="1">
    <source>
        <dbReference type="ARBA" id="ARBA00022485"/>
    </source>
</evidence>
<dbReference type="PANTHER" id="PTHR22960">
    <property type="entry name" value="MOLYBDOPTERIN COFACTOR SYNTHESIS PROTEIN A"/>
    <property type="match status" value="1"/>
</dbReference>
<dbReference type="HAMAP" id="MF_01225_B">
    <property type="entry name" value="MoaA_B"/>
    <property type="match status" value="1"/>
</dbReference>
<keyword evidence="4" id="KW-0547">Nucleotide-binding</keyword>
<sequence>MPLSHLPVWKVTPVQLCDTYGRVIDYIRISITDRCSLRCMYCTPTNSASPYDSAEVMTFEEILRFVRAASELGVKKIRITGGEPLMRRGLPGLITEIKAIGGIFDLSLTTNGIMLPEYAQKLASAGLNRVNISLDSLLPQRYAQITGGGNLKKVTDGIQAAKDAALTPIKLNMVPMRGINDDEIESFARMTLTQDIHVRFIELMPTAVIGRQYKEMLINSSEIHQRLQQISPLYPVKIRLNGPARYYRFESAAGVIGIISAITCHFCQDCNRMRLTAIGKLKPCLFSNKLIDLKPYLTDDSSIEQLKELIRTATELKPRGHNITATDSTLAMSQIGG</sequence>
<comment type="catalytic activity">
    <reaction evidence="4">
        <text>GTP + AH2 + S-adenosyl-L-methionine = (8S)-3',8-cyclo-7,8-dihydroguanosine 5'-triphosphate + 5'-deoxyadenosine + L-methionine + A + H(+)</text>
        <dbReference type="Rhea" id="RHEA:49576"/>
        <dbReference type="ChEBI" id="CHEBI:13193"/>
        <dbReference type="ChEBI" id="CHEBI:15378"/>
        <dbReference type="ChEBI" id="CHEBI:17319"/>
        <dbReference type="ChEBI" id="CHEBI:17499"/>
        <dbReference type="ChEBI" id="CHEBI:37565"/>
        <dbReference type="ChEBI" id="CHEBI:57844"/>
        <dbReference type="ChEBI" id="CHEBI:59789"/>
        <dbReference type="ChEBI" id="CHEBI:131766"/>
        <dbReference type="EC" id="4.1.99.22"/>
    </reaction>
</comment>
<dbReference type="Pfam" id="PF04055">
    <property type="entry name" value="Radical_SAM"/>
    <property type="match status" value="1"/>
</dbReference>
<gene>
    <name evidence="4 6" type="primary">moaA</name>
    <name evidence="6" type="ORF">HWQ67_13665</name>
</gene>
<evidence type="ECO:0000256" key="2">
    <source>
        <dbReference type="ARBA" id="ARBA00023150"/>
    </source>
</evidence>
<comment type="caution">
    <text evidence="6">The sequence shown here is derived from an EMBL/GenBank/DDBJ whole genome shotgun (WGS) entry which is preliminary data.</text>
</comment>
<keyword evidence="4" id="KW-0411">Iron-sulfur</keyword>
<feature type="binding site" evidence="4">
    <location>
        <begin position="272"/>
        <end position="274"/>
    </location>
    <ligand>
        <name>GTP</name>
        <dbReference type="ChEBI" id="CHEBI:37565"/>
    </ligand>
</feature>
<feature type="binding site" evidence="4">
    <location>
        <position position="109"/>
    </location>
    <ligand>
        <name>GTP</name>
        <dbReference type="ChEBI" id="CHEBI:37565"/>
    </ligand>
</feature>
<evidence type="ECO:0000256" key="3">
    <source>
        <dbReference type="ARBA" id="ARBA00023239"/>
    </source>
</evidence>
<keyword evidence="2 4" id="KW-0501">Molybdenum cofactor biosynthesis</keyword>
<dbReference type="InterPro" id="IPR006638">
    <property type="entry name" value="Elp3/MiaA/NifB-like_rSAM"/>
</dbReference>
<feature type="binding site" evidence="4">
    <location>
        <position position="35"/>
    </location>
    <ligand>
        <name>[4Fe-4S] cluster</name>
        <dbReference type="ChEBI" id="CHEBI:49883"/>
        <label>1</label>
        <note>4Fe-4S-S-AdoMet</note>
    </ligand>
</feature>
<keyword evidence="4" id="KW-0408">Iron</keyword>
<dbReference type="SFLD" id="SFLDG01383">
    <property type="entry name" value="cyclic_pyranopterin_phosphate"/>
    <property type="match status" value="1"/>
</dbReference>
<dbReference type="SFLD" id="SFLDG01386">
    <property type="entry name" value="main_SPASM_domain-containing"/>
    <property type="match status" value="1"/>
</dbReference>
<keyword evidence="4" id="KW-0342">GTP-binding</keyword>
<organism evidence="6 7">
    <name type="scientific">Candidatus Magnetobacterium casense</name>
    <dbReference type="NCBI Taxonomy" id="1455061"/>
    <lineage>
        <taxon>Bacteria</taxon>
        <taxon>Pseudomonadati</taxon>
        <taxon>Nitrospirota</taxon>
        <taxon>Thermodesulfovibrionia</taxon>
        <taxon>Thermodesulfovibrionales</taxon>
        <taxon>Candidatus Magnetobacteriaceae</taxon>
        <taxon>Candidatus Magnetobacterium</taxon>
    </lineage>
</organism>
<accession>A0ABS6S1A4</accession>
<feature type="binding site" evidence="4">
    <location>
        <position position="267"/>
    </location>
    <ligand>
        <name>[4Fe-4S] cluster</name>
        <dbReference type="ChEBI" id="CHEBI:49883"/>
        <label>2</label>
        <note>4Fe-4S-substrate</note>
    </ligand>
</feature>
<feature type="binding site" evidence="4">
    <location>
        <position position="284"/>
    </location>
    <ligand>
        <name>[4Fe-4S] cluster</name>
        <dbReference type="ChEBI" id="CHEBI:49883"/>
        <label>2</label>
        <note>4Fe-4S-substrate</note>
    </ligand>
</feature>
<comment type="pathway">
    <text evidence="4">Cofactor biosynthesis; molybdopterin biosynthesis.</text>
</comment>
<dbReference type="SMART" id="SM00729">
    <property type="entry name" value="Elp3"/>
    <property type="match status" value="1"/>
</dbReference>
<dbReference type="CDD" id="cd01335">
    <property type="entry name" value="Radical_SAM"/>
    <property type="match status" value="1"/>
</dbReference>
<dbReference type="InterPro" id="IPR013483">
    <property type="entry name" value="MoaA"/>
</dbReference>
<dbReference type="SFLD" id="SFLDS00029">
    <property type="entry name" value="Radical_SAM"/>
    <property type="match status" value="1"/>
</dbReference>
<dbReference type="Proteomes" id="UP001196980">
    <property type="component" value="Unassembled WGS sequence"/>
</dbReference>
<dbReference type="PROSITE" id="PS51918">
    <property type="entry name" value="RADICAL_SAM"/>
    <property type="match status" value="1"/>
</dbReference>
<feature type="binding site" evidence="4">
    <location>
        <position position="82"/>
    </location>
    <ligand>
        <name>S-adenosyl-L-methionine</name>
        <dbReference type="ChEBI" id="CHEBI:59789"/>
    </ligand>
</feature>
<dbReference type="CDD" id="cd21117">
    <property type="entry name" value="Twitch_MoaA"/>
    <property type="match status" value="1"/>
</dbReference>
<feature type="binding site" evidence="4">
    <location>
        <position position="42"/>
    </location>
    <ligand>
        <name>[4Fe-4S] cluster</name>
        <dbReference type="ChEBI" id="CHEBI:49883"/>
        <label>1</label>
        <note>4Fe-4S-S-AdoMet</note>
    </ligand>
</feature>
<evidence type="ECO:0000313" key="6">
    <source>
        <dbReference type="EMBL" id="MBV6342632.1"/>
    </source>
</evidence>
<name>A0ABS6S1A4_9BACT</name>
<dbReference type="EC" id="4.1.99.22" evidence="4"/>